<name>A0ABR9ZXU7_9FIRM</name>
<keyword evidence="1" id="KW-1133">Transmembrane helix</keyword>
<organism evidence="2 3">
    <name type="scientific">Fusibacter ferrireducens</name>
    <dbReference type="NCBI Taxonomy" id="2785058"/>
    <lineage>
        <taxon>Bacteria</taxon>
        <taxon>Bacillati</taxon>
        <taxon>Bacillota</taxon>
        <taxon>Clostridia</taxon>
        <taxon>Eubacteriales</taxon>
        <taxon>Eubacteriales Family XII. Incertae Sedis</taxon>
        <taxon>Fusibacter</taxon>
    </lineage>
</organism>
<feature type="transmembrane region" description="Helical" evidence="1">
    <location>
        <begin position="399"/>
        <end position="416"/>
    </location>
</feature>
<feature type="transmembrane region" description="Helical" evidence="1">
    <location>
        <begin position="423"/>
        <end position="439"/>
    </location>
</feature>
<evidence type="ECO:0000313" key="2">
    <source>
        <dbReference type="EMBL" id="MBF4695279.1"/>
    </source>
</evidence>
<dbReference type="EMBL" id="JADKNH010000014">
    <property type="protein sequence ID" value="MBF4695279.1"/>
    <property type="molecule type" value="Genomic_DNA"/>
</dbReference>
<feature type="transmembrane region" description="Helical" evidence="1">
    <location>
        <begin position="42"/>
        <end position="65"/>
    </location>
</feature>
<feature type="transmembrane region" description="Helical" evidence="1">
    <location>
        <begin position="266"/>
        <end position="286"/>
    </location>
</feature>
<protein>
    <recommendedName>
        <fullName evidence="4">Glycosyltransferase RgtA/B/C/D-like domain-containing protein</fullName>
    </recommendedName>
</protein>
<dbReference type="RefSeq" id="WP_194703516.1">
    <property type="nucleotide sequence ID" value="NZ_JADKNH010000014.1"/>
</dbReference>
<feature type="transmembrane region" description="Helical" evidence="1">
    <location>
        <begin position="333"/>
        <end position="355"/>
    </location>
</feature>
<feature type="transmembrane region" description="Helical" evidence="1">
    <location>
        <begin position="126"/>
        <end position="143"/>
    </location>
</feature>
<keyword evidence="3" id="KW-1185">Reference proteome</keyword>
<keyword evidence="1" id="KW-0812">Transmembrane</keyword>
<dbReference type="Proteomes" id="UP000614200">
    <property type="component" value="Unassembled WGS sequence"/>
</dbReference>
<comment type="caution">
    <text evidence="2">The sequence shown here is derived from an EMBL/GenBank/DDBJ whole genome shotgun (WGS) entry which is preliminary data.</text>
</comment>
<accession>A0ABR9ZXU7</accession>
<reference evidence="2 3" key="1">
    <citation type="submission" date="2020-11" db="EMBL/GenBank/DDBJ databases">
        <title>Fusibacter basophilias sp. nov.</title>
        <authorList>
            <person name="Qiu D."/>
        </authorList>
    </citation>
    <scope>NUCLEOTIDE SEQUENCE [LARGE SCALE GENOMIC DNA]</scope>
    <source>
        <strain evidence="2 3">Q10-2</strain>
    </source>
</reference>
<evidence type="ECO:0000256" key="1">
    <source>
        <dbReference type="SAM" id="Phobius"/>
    </source>
</evidence>
<feature type="transmembrane region" description="Helical" evidence="1">
    <location>
        <begin position="445"/>
        <end position="461"/>
    </location>
</feature>
<gene>
    <name evidence="2" type="ORF">ISU02_19470</name>
</gene>
<keyword evidence="1" id="KW-0472">Membrane</keyword>
<proteinExistence type="predicted"/>
<sequence length="606" mass="70460">MSLFSLRKIQGSKPLKHHKNRMLNGESNQPLMPSLSMDSERYIAYGLILLFFIINLFSLAQFPLIHSDETWLKGLSLEVWHQKNFGVTEPFFDLYPRVPHPFRWLFNLLQIGFMGLFGNTLFSARLLSLVASTLSLLIFYKILHLETQLDSRSKSKLSSRSSSKSKLKLESLSRLKLTPYSITGLLLLMLNIQWLYAAHFGRQEALIMLCMLLSYWLCILLKKPRLLALIVLLAIGIHPNSFLIGLMIFALLCYQIYKKRRPIKALFEFTFFLVMGFSAYLGFGFLMAPDFLTRYLSFGASLGVDAVPMSRLQNYYWFWIKLYKQIGGTYELFNIKIELLTLGFLILTIPLVALLKKTFPFINPNWTEHNKHTEHTGFSSSSEKGSSSEKSLLFSQLRFEPYIALMSILLGIFIIGRNNQTSVVFLLPFLVLMVLNLLPKLYFTKWVSVVLILFALLNLQSDLKEYAMRFPYAESYERTQAKITAAIPKEATILGNINVMEGFNPNRFYDIRNLAYLEVNHLTLQDYIRERHIDYIIIHDEMDYIASCSPKWDFLYDNMTYWDELKTYLSTHTELVAEIDNPLYAMRISKYAGTYPWQTKIYRILP</sequence>
<feature type="transmembrane region" description="Helical" evidence="1">
    <location>
        <begin position="205"/>
        <end position="222"/>
    </location>
</feature>
<evidence type="ECO:0000313" key="3">
    <source>
        <dbReference type="Proteomes" id="UP000614200"/>
    </source>
</evidence>
<feature type="transmembrane region" description="Helical" evidence="1">
    <location>
        <begin position="292"/>
        <end position="312"/>
    </location>
</feature>
<feature type="transmembrane region" description="Helical" evidence="1">
    <location>
        <begin position="228"/>
        <end position="254"/>
    </location>
</feature>
<evidence type="ECO:0008006" key="4">
    <source>
        <dbReference type="Google" id="ProtNLM"/>
    </source>
</evidence>